<feature type="transmembrane region" description="Helical" evidence="10">
    <location>
        <begin position="601"/>
        <end position="621"/>
    </location>
</feature>
<feature type="transmembrane region" description="Helical" evidence="10">
    <location>
        <begin position="110"/>
        <end position="132"/>
    </location>
</feature>
<feature type="transmembrane region" description="Helical" evidence="10">
    <location>
        <begin position="844"/>
        <end position="863"/>
    </location>
</feature>
<evidence type="ECO:0000256" key="2">
    <source>
        <dbReference type="ARBA" id="ARBA00006978"/>
    </source>
</evidence>
<feature type="transmembrane region" description="Helical" evidence="10">
    <location>
        <begin position="422"/>
        <end position="439"/>
    </location>
</feature>
<comment type="subcellular location">
    <subcellularLocation>
        <location evidence="1">Vacuole membrane</location>
        <topology evidence="1">Multi-pass membrane protein</topology>
    </subcellularLocation>
</comment>
<evidence type="ECO:0000256" key="1">
    <source>
        <dbReference type="ARBA" id="ARBA00004128"/>
    </source>
</evidence>
<dbReference type="CDD" id="cd17483">
    <property type="entry name" value="MFS_Atg22_like"/>
    <property type="match status" value="1"/>
</dbReference>
<dbReference type="AlphaFoldDB" id="A0A4Y9Z6K0"/>
<dbReference type="Gene3D" id="1.20.1250.20">
    <property type="entry name" value="MFS general substrate transporter like domains"/>
    <property type="match status" value="2"/>
</dbReference>
<dbReference type="EMBL" id="SEKV01000001">
    <property type="protein sequence ID" value="TFY70104.1"/>
    <property type="molecule type" value="Genomic_DNA"/>
</dbReference>
<keyword evidence="3" id="KW-0813">Transport</keyword>
<protein>
    <recommendedName>
        <fullName evidence="13">Autophagy-related protein</fullName>
    </recommendedName>
</protein>
<sequence>MSRAQVAATDVQDADTVLVDNISKVSDIMVDAKPVASANTEEPVVTRRELWSYYLYCNAATNGVGPLIYYLILFQGFATSAGWDPSQGPGSTCANSGQCVLPWGSGTKSVSSIVLVANGISFAIMTVLFTSIGPIADYGTVGRWLLLVVTIIFWGSQFASMALTKPSRWEVVMVLYIVSYVSYGAILVFAAAVFPRLVRNTPHARRVREKLDNQEITGEQSELEESLEKNRISNISVWHSFVGTIPMLCLDLAILLPLANNVLVDSYTIVLTNVYSVLLGVWWFIFQQPRPGPPLPKGEHYLTIGWKQIWIVLKQWRKLPYTFVYLFAFFLLSDGMNTTGTLVTICQNDQVQFSFLQSTYLTLAQAVAATAGILGFWWIQKYWKISTKKMFAVTNIFTVLIPLWGMMGLWTTNFGFRQTWEFWAYNVVFGLFQGPYYSYAQTMMAELAPPGFDNMRRMSQPKRTQAIDAAQDVDTVEVNDLDKGIDAVEVPVIASTSASEPLVTRRELWSYYLYYNGDNGVGPTNYSLTLFLSLATSAGWDPSQGPGSTCTNSEQCVLAWGSGTKSVSSIVLIANGISFAIMTVLLTTIGSAADYGTFGRWLLLVVTVICWASQFASMALTKPSRWEVAMVVYIISYVSYGATLVFYVAVFPRLARNTPHARHLRDRLENQEISREEYELEESLERNHVSNISTWHSNVGYIFVLCLNLAVLLPLANNVLVDNYTIVLTNMYWVILVILQQRRPGPPLPQGEHYLTIGWKQIWMVLKQWKKLPFTFVYLFAFFLLSDGLNTTGTLVSICQNDQFEFSFLQSTYLGLAQAFTSTASTIGAWWIQKYWKISTKKMFAFTNVFTVLIPVWGMIGLWTTKFGFHQVWEYWAYNVVSGLTQAPYYSYSQTMMAELAPPGFDNMFFALFGLSNRASSMIGPNVIQAIIGDTQNNWKGFPFLVALCSAASLVIWFGALRILHSRGVIYAHYYALGVDVEKGRRDAVAVTFGANSFAGSNLYYAASLYQTGRLRELSRMFFLRGLNRPGGYKNTTAQEAFDACLAHVLNHVHTTLGQPWKDLNDYIFGLEAETEVRIGNVSTTEFLRHASKLNSASGFNRAKPSLKTTNNGNATALAQSKRSSMATLGGSTCQILVLTGGESWMMSEFVQPDFLTCPALDVISIHTYAVTDYYTSSIESYVQQVLHARKKLIMEECLSVQPISITAAGLPWLYLRGGHPKRKSNWDGDYEIGAVDDPSWSTLQQAARDALSAPAAFDFSAYLL</sequence>
<accession>A0A4Y9Z6K0</accession>
<gene>
    <name evidence="11" type="ORF">EVJ58_g42</name>
</gene>
<dbReference type="Gene3D" id="3.20.20.80">
    <property type="entry name" value="Glycosidases"/>
    <property type="match status" value="1"/>
</dbReference>
<feature type="transmembrane region" description="Helical" evidence="10">
    <location>
        <begin position="570"/>
        <end position="589"/>
    </location>
</feature>
<evidence type="ECO:0000256" key="5">
    <source>
        <dbReference type="ARBA" id="ARBA00022692"/>
    </source>
</evidence>
<evidence type="ECO:0000256" key="4">
    <source>
        <dbReference type="ARBA" id="ARBA00022554"/>
    </source>
</evidence>
<keyword evidence="4" id="KW-0926">Vacuole</keyword>
<feature type="transmembrane region" description="Helical" evidence="10">
    <location>
        <begin position="323"/>
        <end position="345"/>
    </location>
</feature>
<dbReference type="SUPFAM" id="SSF103473">
    <property type="entry name" value="MFS general substrate transporter"/>
    <property type="match status" value="2"/>
</dbReference>
<comment type="caution">
    <text evidence="11">The sequence shown here is derived from an EMBL/GenBank/DDBJ whole genome shotgun (WGS) entry which is preliminary data.</text>
</comment>
<dbReference type="InterPro" id="IPR044738">
    <property type="entry name" value="Atg22"/>
</dbReference>
<feature type="transmembrane region" description="Helical" evidence="10">
    <location>
        <begin position="391"/>
        <end position="410"/>
    </location>
</feature>
<keyword evidence="5 10" id="KW-0812">Transmembrane</keyword>
<organism evidence="11 12">
    <name type="scientific">Rhodofomes roseus</name>
    <dbReference type="NCBI Taxonomy" id="34475"/>
    <lineage>
        <taxon>Eukaryota</taxon>
        <taxon>Fungi</taxon>
        <taxon>Dikarya</taxon>
        <taxon>Basidiomycota</taxon>
        <taxon>Agaricomycotina</taxon>
        <taxon>Agaricomycetes</taxon>
        <taxon>Polyporales</taxon>
        <taxon>Rhodofomes</taxon>
    </lineage>
</organism>
<feature type="transmembrane region" description="Helical" evidence="10">
    <location>
        <begin position="357"/>
        <end position="379"/>
    </location>
</feature>
<feature type="transmembrane region" description="Helical" evidence="10">
    <location>
        <begin position="772"/>
        <end position="793"/>
    </location>
</feature>
<evidence type="ECO:0000313" key="12">
    <source>
        <dbReference type="Proteomes" id="UP000298390"/>
    </source>
</evidence>
<dbReference type="GO" id="GO:0005774">
    <property type="term" value="C:vacuolar membrane"/>
    <property type="evidence" value="ECO:0007669"/>
    <property type="project" value="UniProtKB-SubCell"/>
</dbReference>
<dbReference type="PANTHER" id="PTHR23519:SF4">
    <property type="entry name" value="AUTOPHAGY-RELATED PROTEIN"/>
    <property type="match status" value="1"/>
</dbReference>
<reference evidence="11 12" key="1">
    <citation type="submission" date="2019-01" db="EMBL/GenBank/DDBJ databases">
        <title>Genome sequencing of the rare red list fungi Fomitopsis rosea.</title>
        <authorList>
            <person name="Buettner E."/>
            <person name="Kellner H."/>
        </authorList>
    </citation>
    <scope>NUCLEOTIDE SEQUENCE [LARGE SCALE GENOMIC DNA]</scope>
    <source>
        <strain evidence="11 12">DSM 105464</strain>
    </source>
</reference>
<keyword evidence="7 10" id="KW-1133">Transmembrane helix</keyword>
<evidence type="ECO:0000256" key="6">
    <source>
        <dbReference type="ARBA" id="ARBA00022970"/>
    </source>
</evidence>
<feature type="transmembrane region" description="Helical" evidence="10">
    <location>
        <begin position="944"/>
        <end position="964"/>
    </location>
</feature>
<dbReference type="GO" id="GO:0006914">
    <property type="term" value="P:autophagy"/>
    <property type="evidence" value="ECO:0007669"/>
    <property type="project" value="UniProtKB-KW"/>
</dbReference>
<feature type="transmembrane region" description="Helical" evidence="10">
    <location>
        <begin position="699"/>
        <end position="721"/>
    </location>
</feature>
<keyword evidence="8" id="KW-0072">Autophagy</keyword>
<name>A0A4Y9Z6K0_9APHY</name>
<evidence type="ECO:0000256" key="10">
    <source>
        <dbReference type="SAM" id="Phobius"/>
    </source>
</evidence>
<feature type="transmembrane region" description="Helical" evidence="10">
    <location>
        <begin position="175"/>
        <end position="198"/>
    </location>
</feature>
<evidence type="ECO:0000313" key="11">
    <source>
        <dbReference type="EMBL" id="TFY70104.1"/>
    </source>
</evidence>
<evidence type="ECO:0000256" key="9">
    <source>
        <dbReference type="ARBA" id="ARBA00023136"/>
    </source>
</evidence>
<dbReference type="InterPro" id="IPR036259">
    <property type="entry name" value="MFS_trans_sf"/>
</dbReference>
<evidence type="ECO:0000256" key="8">
    <source>
        <dbReference type="ARBA" id="ARBA00023006"/>
    </source>
</evidence>
<proteinExistence type="inferred from homology"/>
<feature type="transmembrane region" description="Helical" evidence="10">
    <location>
        <begin position="53"/>
        <end position="72"/>
    </location>
</feature>
<dbReference type="InterPro" id="IPR050495">
    <property type="entry name" value="ATG22/LtaA_families"/>
</dbReference>
<feature type="transmembrane region" description="Helical" evidence="10">
    <location>
        <begin position="237"/>
        <end position="260"/>
    </location>
</feature>
<keyword evidence="9 10" id="KW-0472">Membrane</keyword>
<feature type="transmembrane region" description="Helical" evidence="10">
    <location>
        <begin position="144"/>
        <end position="163"/>
    </location>
</feature>
<evidence type="ECO:0000256" key="3">
    <source>
        <dbReference type="ARBA" id="ARBA00022448"/>
    </source>
</evidence>
<comment type="similarity">
    <text evidence="2">Belongs to the ATG22 family.</text>
</comment>
<feature type="transmembrane region" description="Helical" evidence="10">
    <location>
        <begin position="628"/>
        <end position="650"/>
    </location>
</feature>
<dbReference type="Pfam" id="PF11700">
    <property type="entry name" value="ATG22"/>
    <property type="match status" value="2"/>
</dbReference>
<evidence type="ECO:0008006" key="13">
    <source>
        <dbReference type="Google" id="ProtNLM"/>
    </source>
</evidence>
<dbReference type="PANTHER" id="PTHR23519">
    <property type="entry name" value="AUTOPHAGY-RELATED PROTEIN 22"/>
    <property type="match status" value="1"/>
</dbReference>
<dbReference type="Proteomes" id="UP000298390">
    <property type="component" value="Unassembled WGS sequence"/>
</dbReference>
<keyword evidence="6" id="KW-0029">Amino-acid transport</keyword>
<dbReference type="STRING" id="34475.A0A4Y9Z6K0"/>
<feature type="transmembrane region" description="Helical" evidence="10">
    <location>
        <begin position="266"/>
        <end position="286"/>
    </location>
</feature>
<evidence type="ECO:0000256" key="7">
    <source>
        <dbReference type="ARBA" id="ARBA00022989"/>
    </source>
</evidence>
<dbReference type="InterPro" id="IPR024671">
    <property type="entry name" value="Atg22-like"/>
</dbReference>
<dbReference type="GO" id="GO:0032974">
    <property type="term" value="P:amino acid transmembrane export from vacuole"/>
    <property type="evidence" value="ECO:0007669"/>
    <property type="project" value="InterPro"/>
</dbReference>
<feature type="transmembrane region" description="Helical" evidence="10">
    <location>
        <begin position="813"/>
        <end position="832"/>
    </location>
</feature>